<name>A0ACC2DMA8_DIPCM</name>
<gene>
    <name evidence="1" type="ORF">O6H91_05G033800</name>
</gene>
<dbReference type="Proteomes" id="UP001162992">
    <property type="component" value="Chromosome 5"/>
</dbReference>
<evidence type="ECO:0000313" key="1">
    <source>
        <dbReference type="EMBL" id="KAJ7555364.1"/>
    </source>
</evidence>
<accession>A0ACC2DMA8</accession>
<evidence type="ECO:0000313" key="2">
    <source>
        <dbReference type="Proteomes" id="UP001162992"/>
    </source>
</evidence>
<sequence>MEDSETGEREQDIACNENDKGAVENVTKNTENDVGAIEGCGFLNFTLISAQGLKDVCMFGNMSPYAVACINPDEKHCTQIAHNAGCSPVWNHNFLLPLSDIVNKDSSLSIQVLSHGHVADTLLGSVSIPLLDITCSKADTVQYMACQLQRPSGRIQGLLNLSVQISDGSSPDSPTTTTDVEGCSSPSSPHRDPIQTHEESIHFKDGSEKDANEPRSTILSSGHTAMLPSTKHHQAGAVMAAPDILDSVEVEGAAVLHAYHHSQIPHLSAHPHVSAHHYTGNPDSGESQPGDSDPTGLGLGAGFPGGTLGAYILAEAGSAALCGHDGNLDGLNF</sequence>
<reference evidence="2" key="1">
    <citation type="journal article" date="2024" name="Proc. Natl. Acad. Sci. U.S.A.">
        <title>Extraordinary preservation of gene collinearity over three hundred million years revealed in homosporous lycophytes.</title>
        <authorList>
            <person name="Li C."/>
            <person name="Wickell D."/>
            <person name="Kuo L.Y."/>
            <person name="Chen X."/>
            <person name="Nie B."/>
            <person name="Liao X."/>
            <person name="Peng D."/>
            <person name="Ji J."/>
            <person name="Jenkins J."/>
            <person name="Williams M."/>
            <person name="Shu S."/>
            <person name="Plott C."/>
            <person name="Barry K."/>
            <person name="Rajasekar S."/>
            <person name="Grimwood J."/>
            <person name="Han X."/>
            <person name="Sun S."/>
            <person name="Hou Z."/>
            <person name="He W."/>
            <person name="Dai G."/>
            <person name="Sun C."/>
            <person name="Schmutz J."/>
            <person name="Leebens-Mack J.H."/>
            <person name="Li F.W."/>
            <person name="Wang L."/>
        </authorList>
    </citation>
    <scope>NUCLEOTIDE SEQUENCE [LARGE SCALE GENOMIC DNA]</scope>
    <source>
        <strain evidence="2">cv. PW_Plant_1</strain>
    </source>
</reference>
<organism evidence="1 2">
    <name type="scientific">Diphasiastrum complanatum</name>
    <name type="common">Issler's clubmoss</name>
    <name type="synonym">Lycopodium complanatum</name>
    <dbReference type="NCBI Taxonomy" id="34168"/>
    <lineage>
        <taxon>Eukaryota</taxon>
        <taxon>Viridiplantae</taxon>
        <taxon>Streptophyta</taxon>
        <taxon>Embryophyta</taxon>
        <taxon>Tracheophyta</taxon>
        <taxon>Lycopodiopsida</taxon>
        <taxon>Lycopodiales</taxon>
        <taxon>Lycopodiaceae</taxon>
        <taxon>Lycopodioideae</taxon>
        <taxon>Diphasiastrum</taxon>
    </lineage>
</organism>
<proteinExistence type="predicted"/>
<dbReference type="EMBL" id="CM055096">
    <property type="protein sequence ID" value="KAJ7555364.1"/>
    <property type="molecule type" value="Genomic_DNA"/>
</dbReference>
<comment type="caution">
    <text evidence="1">The sequence shown here is derived from an EMBL/GenBank/DDBJ whole genome shotgun (WGS) entry which is preliminary data.</text>
</comment>
<keyword evidence="2" id="KW-1185">Reference proteome</keyword>
<protein>
    <submittedName>
        <fullName evidence="1">Uncharacterized protein</fullName>
    </submittedName>
</protein>